<dbReference type="Gene3D" id="3.40.50.1820">
    <property type="entry name" value="alpha/beta hydrolase"/>
    <property type="match status" value="1"/>
</dbReference>
<dbReference type="InterPro" id="IPR009060">
    <property type="entry name" value="UBA-like_sf"/>
</dbReference>
<organism evidence="3 4">
    <name type="scientific">Symbiodinium natans</name>
    <dbReference type="NCBI Taxonomy" id="878477"/>
    <lineage>
        <taxon>Eukaryota</taxon>
        <taxon>Sar</taxon>
        <taxon>Alveolata</taxon>
        <taxon>Dinophyceae</taxon>
        <taxon>Suessiales</taxon>
        <taxon>Symbiodiniaceae</taxon>
        <taxon>Symbiodinium</taxon>
    </lineage>
</organism>
<dbReference type="CDD" id="cd14270">
    <property type="entry name" value="UBA"/>
    <property type="match status" value="1"/>
</dbReference>
<accession>A0A812QV64</accession>
<dbReference type="EMBL" id="CAJNDS010002273">
    <property type="protein sequence ID" value="CAE7405093.1"/>
    <property type="molecule type" value="Genomic_DNA"/>
</dbReference>
<dbReference type="Pfam" id="PF12146">
    <property type="entry name" value="Hydrolase_4"/>
    <property type="match status" value="1"/>
</dbReference>
<proteinExistence type="predicted"/>
<feature type="domain" description="UBA" evidence="2">
    <location>
        <begin position="519"/>
        <end position="561"/>
    </location>
</feature>
<dbReference type="SUPFAM" id="SSF53474">
    <property type="entry name" value="alpha/beta-Hydrolases"/>
    <property type="match status" value="1"/>
</dbReference>
<protein>
    <submittedName>
        <fullName evidence="3">YqkD protein</fullName>
    </submittedName>
</protein>
<dbReference type="InterPro" id="IPR052920">
    <property type="entry name" value="DNA-binding_regulatory"/>
</dbReference>
<sequence>MEADFLFQADFDCEPEGLPVSPSKTTPVHPGKEKTQALGSLVRQCEPEEPPEEEKPEKHFGDFSMQLFEAWRLIIRPPRRRYPTKSLGPTSLQVILPGYNESRRLSQPLERHDIELLNKQGLRLRCSHFRPSACHGRVPCVIFCHGSSSCRVDAFQVMPWLFEYGLTVFAFDFAGSGQSDGEYVTLGYHEEDDLRVVIDYLVSTGQVSSIGLWGKSMGAVASLLRTARDRRVDACVLDSPFADFLSVVHDYCNETSALQWVPGTLVDFFLARVSQAVEERVGLDPRRMQPIEVAPQCHCPAFFIAGDSDRVVRPQQVRSLHQAWGGESQFVLFTGGHNTDRPPAVLEQAARFMWDSLQHAAAADALVCGAVDAFLDKPRLSEFGMSLPGQEEDMLAAAIEQYVEQRQCLDRAIDHFLLGGGAPPSTTPAWRHLTQSHIVQAMPVTSKMGKPAVSGDGDSELFSVCGGADVGELQLPFPTAEGVKDKKRKKDKKEKKSSRKTEMADPWSADSGPGPVAAEEPEEGQKIEALKAMGFEEARIRQVLDAVGGSVEKAVPVLLADEPSA</sequence>
<dbReference type="InterPro" id="IPR022742">
    <property type="entry name" value="Hydrolase_4"/>
</dbReference>
<reference evidence="3" key="1">
    <citation type="submission" date="2021-02" db="EMBL/GenBank/DDBJ databases">
        <authorList>
            <person name="Dougan E. K."/>
            <person name="Rhodes N."/>
            <person name="Thang M."/>
            <person name="Chan C."/>
        </authorList>
    </citation>
    <scope>NUCLEOTIDE SEQUENCE</scope>
</reference>
<feature type="compositionally biased region" description="Basic residues" evidence="1">
    <location>
        <begin position="485"/>
        <end position="498"/>
    </location>
</feature>
<dbReference type="AlphaFoldDB" id="A0A812QV64"/>
<dbReference type="OrthoDB" id="10249433at2759"/>
<dbReference type="PANTHER" id="PTHR43358:SF4">
    <property type="entry name" value="ALPHA_BETA HYDROLASE FOLD-1 DOMAIN-CONTAINING PROTEIN"/>
    <property type="match status" value="1"/>
</dbReference>
<dbReference type="Proteomes" id="UP000604046">
    <property type="component" value="Unassembled WGS sequence"/>
</dbReference>
<name>A0A812QV64_9DINO</name>
<feature type="region of interest" description="Disordered" evidence="1">
    <location>
        <begin position="14"/>
        <end position="39"/>
    </location>
</feature>
<dbReference type="PROSITE" id="PS50030">
    <property type="entry name" value="UBA"/>
    <property type="match status" value="1"/>
</dbReference>
<evidence type="ECO:0000313" key="4">
    <source>
        <dbReference type="Proteomes" id="UP000604046"/>
    </source>
</evidence>
<dbReference type="SMART" id="SM00165">
    <property type="entry name" value="UBA"/>
    <property type="match status" value="1"/>
</dbReference>
<gene>
    <name evidence="3" type="primary">yqkD</name>
    <name evidence="3" type="ORF">SNAT2548_LOCUS22039</name>
</gene>
<evidence type="ECO:0000259" key="2">
    <source>
        <dbReference type="PROSITE" id="PS50030"/>
    </source>
</evidence>
<evidence type="ECO:0000313" key="3">
    <source>
        <dbReference type="EMBL" id="CAE7405093.1"/>
    </source>
</evidence>
<dbReference type="PANTHER" id="PTHR43358">
    <property type="entry name" value="ALPHA/BETA-HYDROLASE"/>
    <property type="match status" value="1"/>
</dbReference>
<dbReference type="Gene3D" id="1.10.8.10">
    <property type="entry name" value="DNA helicase RuvA subunit, C-terminal domain"/>
    <property type="match status" value="1"/>
</dbReference>
<keyword evidence="4" id="KW-1185">Reference proteome</keyword>
<dbReference type="InterPro" id="IPR029058">
    <property type="entry name" value="AB_hydrolase_fold"/>
</dbReference>
<dbReference type="InterPro" id="IPR015940">
    <property type="entry name" value="UBA"/>
</dbReference>
<dbReference type="SUPFAM" id="SSF46934">
    <property type="entry name" value="UBA-like"/>
    <property type="match status" value="1"/>
</dbReference>
<comment type="caution">
    <text evidence="3">The sequence shown here is derived from an EMBL/GenBank/DDBJ whole genome shotgun (WGS) entry which is preliminary data.</text>
</comment>
<evidence type="ECO:0000256" key="1">
    <source>
        <dbReference type="SAM" id="MobiDB-lite"/>
    </source>
</evidence>
<feature type="region of interest" description="Disordered" evidence="1">
    <location>
        <begin position="476"/>
        <end position="525"/>
    </location>
</feature>